<dbReference type="Pfam" id="PF05199">
    <property type="entry name" value="GMC_oxred_C"/>
    <property type="match status" value="1"/>
</dbReference>
<dbReference type="GO" id="GO:0044550">
    <property type="term" value="P:secondary metabolite biosynthetic process"/>
    <property type="evidence" value="ECO:0007669"/>
    <property type="project" value="TreeGrafter"/>
</dbReference>
<dbReference type="PANTHER" id="PTHR11552:SF115">
    <property type="entry name" value="DEHYDROGENASE XPTC-RELATED"/>
    <property type="match status" value="1"/>
</dbReference>
<accession>A0AAJ0FKP8</accession>
<dbReference type="GO" id="GO:0016614">
    <property type="term" value="F:oxidoreductase activity, acting on CH-OH group of donors"/>
    <property type="evidence" value="ECO:0007669"/>
    <property type="project" value="InterPro"/>
</dbReference>
<dbReference type="GO" id="GO:0050660">
    <property type="term" value="F:flavin adenine dinucleotide binding"/>
    <property type="evidence" value="ECO:0007669"/>
    <property type="project" value="InterPro"/>
</dbReference>
<dbReference type="Gene3D" id="3.50.50.60">
    <property type="entry name" value="FAD/NAD(P)-binding domain"/>
    <property type="match status" value="1"/>
</dbReference>
<gene>
    <name evidence="5" type="ORF">QBC33DRAFT_595678</name>
</gene>
<dbReference type="EMBL" id="MU839021">
    <property type="protein sequence ID" value="KAK1764310.1"/>
    <property type="molecule type" value="Genomic_DNA"/>
</dbReference>
<feature type="binding site" evidence="2">
    <location>
        <position position="604"/>
    </location>
    <ligand>
        <name>FAD</name>
        <dbReference type="ChEBI" id="CHEBI:57692"/>
    </ligand>
</feature>
<comment type="caution">
    <text evidence="5">The sequence shown here is derived from an EMBL/GenBank/DDBJ whole genome shotgun (WGS) entry which is preliminary data.</text>
</comment>
<dbReference type="RefSeq" id="XP_060280523.1">
    <property type="nucleotide sequence ID" value="XM_060431842.1"/>
</dbReference>
<evidence type="ECO:0000256" key="1">
    <source>
        <dbReference type="ARBA" id="ARBA00010790"/>
    </source>
</evidence>
<dbReference type="SUPFAM" id="SSF54373">
    <property type="entry name" value="FAD-linked reductases, C-terminal domain"/>
    <property type="match status" value="1"/>
</dbReference>
<sequence>MQRFLSLVSIAIALASPVALGYPRGVQRSRVLLSARDVDESYDYVIVGGGTAGLTVADRLTEDGKTTVLVVEHGELSDSPNILRVQGGSGGLNPRFLYTFNSVPQTNLRNRTSAVMAGNVVGGSSAVNGMMTVRGTTEDYNRWGQFFGNSSNWSWEGLLPYFKKALNFVPPTAEVTESSNMSYDTRFWGNESGVYAGWPSYQYADTSVLYSAYKEVPGVEFPVDSGAGGAGVYWYPTFMDPYNVTRSYSRTGHYDQLNRSNYHLITGSKVNRIVLNGTRATGVTFIPALVAGRSSNSTNSTSAPKLVLAKREVIIAAGAIHTPQILQLSGIGPKKLLTKANITTVVDLPGVGQNFQDHPVLSISITFRNATVHPSSADLITNATFRGWAAEVWAENKTGPYSIASPNAASWLPFPVISPRYEELAANLSAQDPAQQLEPGTDATIVAGYKAQMQSYAAALRSNKTAFYSSVIHGGLGGGNFVHLHPLSRGTVNIDAADPEGREPVVDYRTLSNPLDTAILVDMVRFTRRLYFNNSVHAQFDPQETRPGDAVTSEPDLAGFVAASVSPTDSHPVGTAAMLPRELGGVVDERLRVYGISQLRVVDGSIMPTLPGANTCQTVYAVAEKVLRFGSPTYSCHVADINHRLPILSRRRQNPRSEGGRCDGI</sequence>
<comment type="similarity">
    <text evidence="1">Belongs to the GMC oxidoreductase family.</text>
</comment>
<dbReference type="InterPro" id="IPR000172">
    <property type="entry name" value="GMC_OxRdtase_N"/>
</dbReference>
<reference evidence="5" key="1">
    <citation type="submission" date="2023-06" db="EMBL/GenBank/DDBJ databases">
        <title>Genome-scale phylogeny and comparative genomics of the fungal order Sordariales.</title>
        <authorList>
            <consortium name="Lawrence Berkeley National Laboratory"/>
            <person name="Hensen N."/>
            <person name="Bonometti L."/>
            <person name="Westerberg I."/>
            <person name="Brannstrom I.O."/>
            <person name="Guillou S."/>
            <person name="Cros-Aarteil S."/>
            <person name="Calhoun S."/>
            <person name="Haridas S."/>
            <person name="Kuo A."/>
            <person name="Mondo S."/>
            <person name="Pangilinan J."/>
            <person name="Riley R."/>
            <person name="Labutti K."/>
            <person name="Andreopoulos B."/>
            <person name="Lipzen A."/>
            <person name="Chen C."/>
            <person name="Yanf M."/>
            <person name="Daum C."/>
            <person name="Ng V."/>
            <person name="Clum A."/>
            <person name="Steindorff A."/>
            <person name="Ohm R."/>
            <person name="Martin F."/>
            <person name="Silar P."/>
            <person name="Natvig D."/>
            <person name="Lalanne C."/>
            <person name="Gautier V."/>
            <person name="Ament-Velasquez S.L."/>
            <person name="Kruys A."/>
            <person name="Hutchinson M.I."/>
            <person name="Powell A.J."/>
            <person name="Barry K."/>
            <person name="Miller A.N."/>
            <person name="Grigoriev I.V."/>
            <person name="Debuchy R."/>
            <person name="Gladieux P."/>
            <person name="Thoren M.H."/>
            <person name="Johannesson H."/>
        </authorList>
    </citation>
    <scope>NUCLEOTIDE SEQUENCE</scope>
    <source>
        <strain evidence="5">8032-3</strain>
    </source>
</reference>
<dbReference type="GeneID" id="85315029"/>
<comment type="cofactor">
    <cofactor evidence="2">
        <name>FAD</name>
        <dbReference type="ChEBI" id="CHEBI:57692"/>
    </cofactor>
</comment>
<feature type="binding site" evidence="2">
    <location>
        <position position="120"/>
    </location>
    <ligand>
        <name>FAD</name>
        <dbReference type="ChEBI" id="CHEBI:57692"/>
    </ligand>
</feature>
<organism evidence="5 6">
    <name type="scientific">Phialemonium atrogriseum</name>
    <dbReference type="NCBI Taxonomy" id="1093897"/>
    <lineage>
        <taxon>Eukaryota</taxon>
        <taxon>Fungi</taxon>
        <taxon>Dikarya</taxon>
        <taxon>Ascomycota</taxon>
        <taxon>Pezizomycotina</taxon>
        <taxon>Sordariomycetes</taxon>
        <taxon>Sordariomycetidae</taxon>
        <taxon>Cephalothecales</taxon>
        <taxon>Cephalothecaceae</taxon>
        <taxon>Phialemonium</taxon>
    </lineage>
</organism>
<dbReference type="Proteomes" id="UP001244011">
    <property type="component" value="Unassembled WGS sequence"/>
</dbReference>
<keyword evidence="2" id="KW-0285">Flavoprotein</keyword>
<dbReference type="Pfam" id="PF00732">
    <property type="entry name" value="GMC_oxred_N"/>
    <property type="match status" value="1"/>
</dbReference>
<dbReference type="PIRSF" id="PIRSF000137">
    <property type="entry name" value="Alcohol_oxidase"/>
    <property type="match status" value="1"/>
</dbReference>
<feature type="chain" id="PRO_5042592769" evidence="3">
    <location>
        <begin position="22"/>
        <end position="665"/>
    </location>
</feature>
<proteinExistence type="inferred from homology"/>
<evidence type="ECO:0000313" key="6">
    <source>
        <dbReference type="Proteomes" id="UP001244011"/>
    </source>
</evidence>
<evidence type="ECO:0000313" key="5">
    <source>
        <dbReference type="EMBL" id="KAK1764310.1"/>
    </source>
</evidence>
<dbReference type="Gene3D" id="3.30.560.10">
    <property type="entry name" value="Glucose Oxidase, domain 3"/>
    <property type="match status" value="1"/>
</dbReference>
<dbReference type="InterPro" id="IPR007867">
    <property type="entry name" value="GMC_OxRtase_C"/>
</dbReference>
<evidence type="ECO:0000256" key="2">
    <source>
        <dbReference type="PIRSR" id="PIRSR000137-2"/>
    </source>
</evidence>
<keyword evidence="3" id="KW-0732">Signal</keyword>
<feature type="signal peptide" evidence="3">
    <location>
        <begin position="1"/>
        <end position="21"/>
    </location>
</feature>
<dbReference type="InterPro" id="IPR036188">
    <property type="entry name" value="FAD/NAD-bd_sf"/>
</dbReference>
<name>A0AAJ0FKP8_9PEZI</name>
<feature type="domain" description="Glucose-methanol-choline oxidoreductase N-terminal" evidence="4">
    <location>
        <begin position="318"/>
        <end position="332"/>
    </location>
</feature>
<dbReference type="PROSITE" id="PS00624">
    <property type="entry name" value="GMC_OXRED_2"/>
    <property type="match status" value="1"/>
</dbReference>
<dbReference type="SUPFAM" id="SSF51905">
    <property type="entry name" value="FAD/NAD(P)-binding domain"/>
    <property type="match status" value="1"/>
</dbReference>
<dbReference type="InterPro" id="IPR012132">
    <property type="entry name" value="GMC_OxRdtase"/>
</dbReference>
<evidence type="ECO:0000259" key="4">
    <source>
        <dbReference type="PROSITE" id="PS00624"/>
    </source>
</evidence>
<protein>
    <submittedName>
        <fullName evidence="5">Oxygen-dependent choline dehydrogenase</fullName>
    </submittedName>
</protein>
<dbReference type="AlphaFoldDB" id="A0AAJ0FKP8"/>
<feature type="binding site" evidence="2">
    <location>
        <position position="270"/>
    </location>
    <ligand>
        <name>FAD</name>
        <dbReference type="ChEBI" id="CHEBI:57692"/>
    </ligand>
</feature>
<evidence type="ECO:0000256" key="3">
    <source>
        <dbReference type="SAM" id="SignalP"/>
    </source>
</evidence>
<keyword evidence="2" id="KW-0274">FAD</keyword>
<keyword evidence="6" id="KW-1185">Reference proteome</keyword>
<dbReference type="PANTHER" id="PTHR11552">
    <property type="entry name" value="GLUCOSE-METHANOL-CHOLINE GMC OXIDOREDUCTASE"/>
    <property type="match status" value="1"/>
</dbReference>